<protein>
    <recommendedName>
        <fullName evidence="8 10">NH(3)-dependent NAD(+) synthetase</fullName>
        <ecNumber evidence="8 10">6.3.1.5</ecNumber>
    </recommendedName>
</protein>
<dbReference type="GO" id="GO:0046872">
    <property type="term" value="F:metal ion binding"/>
    <property type="evidence" value="ECO:0007669"/>
    <property type="project" value="UniProtKB-KW"/>
</dbReference>
<dbReference type="Pfam" id="PF02540">
    <property type="entry name" value="NAD_synthase"/>
    <property type="match status" value="1"/>
</dbReference>
<gene>
    <name evidence="8" type="primary">nadE</name>
    <name evidence="12" type="ORF">GCM10009039_10260</name>
</gene>
<dbReference type="GO" id="GO:0004359">
    <property type="term" value="F:glutaminase activity"/>
    <property type="evidence" value="ECO:0007669"/>
    <property type="project" value="InterPro"/>
</dbReference>
<keyword evidence="5 8" id="KW-0067">ATP-binding</keyword>
<sequence length="256" mass="27592">MPVDVADAADRIREFLRERRDAADASGYVLGVSGGLDSAVGVTLAAAAVGVENVTGLLMPGAPTDPENTRDARALCEDLGVDCAEHRIEPLVEPAVDALPGEPSKTTVGNVRARVRMVLWYEYANDRDLLVLGADNRSEHLLGYYTKYGDGAVDVAALADLYKTEVRDLARHLDLPEKLVEKTPTAELWEGQTDEAEIGVPYEDIDPVLRAYVDDDRSTAGASAAAGVDEATVEHLVELHEASAHKRRRPPTPGIR</sequence>
<reference evidence="12" key="2">
    <citation type="submission" date="2020-09" db="EMBL/GenBank/DDBJ databases">
        <authorList>
            <person name="Sun Q."/>
            <person name="Ohkuma M."/>
        </authorList>
    </citation>
    <scope>NUCLEOTIDE SEQUENCE</scope>
    <source>
        <strain evidence="12">JCM 19596</strain>
    </source>
</reference>
<dbReference type="PANTHER" id="PTHR23090:SF9">
    <property type="entry name" value="GLUTAMINE-DEPENDENT NAD(+) SYNTHETASE"/>
    <property type="match status" value="1"/>
</dbReference>
<evidence type="ECO:0000256" key="9">
    <source>
        <dbReference type="RuleBase" id="RU003811"/>
    </source>
</evidence>
<feature type="binding site" description="in other chain" evidence="8">
    <location>
        <position position="114"/>
    </location>
    <ligand>
        <name>deamido-NAD(+)</name>
        <dbReference type="ChEBI" id="CHEBI:58437"/>
        <note>ligand shared between two neighboring subunits</note>
    </ligand>
</feature>
<feature type="binding site" evidence="8">
    <location>
        <position position="37"/>
    </location>
    <ligand>
        <name>Mg(2+)</name>
        <dbReference type="ChEBI" id="CHEBI:18420"/>
    </ligand>
</feature>
<keyword evidence="6 8" id="KW-0460">Magnesium</keyword>
<dbReference type="RefSeq" id="WP_188976501.1">
    <property type="nucleotide sequence ID" value="NZ_BMPG01000001.1"/>
</dbReference>
<comment type="pathway">
    <text evidence="8">Cofactor biosynthesis; NAD(+) biosynthesis; NAD(+) from deamido-NAD(+) (ammonia route): step 1/1.</text>
</comment>
<keyword evidence="13" id="KW-1185">Reference proteome</keyword>
<comment type="subunit">
    <text evidence="8">Homodimer.</text>
</comment>
<evidence type="ECO:0000256" key="3">
    <source>
        <dbReference type="ARBA" id="ARBA00022723"/>
    </source>
</evidence>
<evidence type="ECO:0000256" key="6">
    <source>
        <dbReference type="ARBA" id="ARBA00022842"/>
    </source>
</evidence>
<dbReference type="SUPFAM" id="SSF52402">
    <property type="entry name" value="Adenine nucleotide alpha hydrolases-like"/>
    <property type="match status" value="1"/>
</dbReference>
<dbReference type="GO" id="GO:0005524">
    <property type="term" value="F:ATP binding"/>
    <property type="evidence" value="ECO:0007669"/>
    <property type="project" value="UniProtKB-UniRule"/>
</dbReference>
<dbReference type="InterPro" id="IPR022310">
    <property type="entry name" value="NAD/GMP_synthase"/>
</dbReference>
<evidence type="ECO:0000259" key="11">
    <source>
        <dbReference type="Pfam" id="PF02540"/>
    </source>
</evidence>
<comment type="caution">
    <text evidence="12">The sequence shown here is derived from an EMBL/GenBank/DDBJ whole genome shotgun (WGS) entry which is preliminary data.</text>
</comment>
<dbReference type="EC" id="6.3.1.5" evidence="8 10"/>
<feature type="binding site" description="in other chain" evidence="8">
    <location>
        <begin position="245"/>
        <end position="246"/>
    </location>
    <ligand>
        <name>deamido-NAD(+)</name>
        <dbReference type="ChEBI" id="CHEBI:58437"/>
        <note>ligand shared between two neighboring subunits</note>
    </ligand>
</feature>
<keyword evidence="2 8" id="KW-0436">Ligase</keyword>
<keyword evidence="7 8" id="KW-0520">NAD</keyword>
<dbReference type="PANTHER" id="PTHR23090">
    <property type="entry name" value="NH 3 /GLUTAMINE-DEPENDENT NAD + SYNTHETASE"/>
    <property type="match status" value="1"/>
</dbReference>
<dbReference type="NCBIfam" id="NF010587">
    <property type="entry name" value="PRK13980.1"/>
    <property type="match status" value="1"/>
</dbReference>
<evidence type="ECO:0000256" key="4">
    <source>
        <dbReference type="ARBA" id="ARBA00022741"/>
    </source>
</evidence>
<feature type="binding site" description="in other chain" evidence="8">
    <location>
        <position position="147"/>
    </location>
    <ligand>
        <name>deamido-NAD(+)</name>
        <dbReference type="ChEBI" id="CHEBI:58437"/>
        <note>ligand shared between two neighboring subunits</note>
    </ligand>
</feature>
<dbReference type="AlphaFoldDB" id="A0A830FHS8"/>
<dbReference type="InterPro" id="IPR022926">
    <property type="entry name" value="NH(3)-dep_NAD(+)_synth"/>
</dbReference>
<name>A0A830FHS8_9EURY</name>
<evidence type="ECO:0000313" key="13">
    <source>
        <dbReference type="Proteomes" id="UP000607197"/>
    </source>
</evidence>
<dbReference type="OrthoDB" id="39312at2157"/>
<accession>A0A830FHS8</accession>
<comment type="catalytic activity">
    <reaction evidence="8 10">
        <text>deamido-NAD(+) + NH4(+) + ATP = AMP + diphosphate + NAD(+) + H(+)</text>
        <dbReference type="Rhea" id="RHEA:21188"/>
        <dbReference type="ChEBI" id="CHEBI:15378"/>
        <dbReference type="ChEBI" id="CHEBI:28938"/>
        <dbReference type="ChEBI" id="CHEBI:30616"/>
        <dbReference type="ChEBI" id="CHEBI:33019"/>
        <dbReference type="ChEBI" id="CHEBI:57540"/>
        <dbReference type="ChEBI" id="CHEBI:58437"/>
        <dbReference type="ChEBI" id="CHEBI:456215"/>
        <dbReference type="EC" id="6.3.1.5"/>
    </reaction>
</comment>
<dbReference type="InterPro" id="IPR003694">
    <property type="entry name" value="NAD_synthase"/>
</dbReference>
<dbReference type="GO" id="GO:0005737">
    <property type="term" value="C:cytoplasm"/>
    <property type="evidence" value="ECO:0007669"/>
    <property type="project" value="InterPro"/>
</dbReference>
<dbReference type="GO" id="GO:0009435">
    <property type="term" value="P:NAD+ biosynthetic process"/>
    <property type="evidence" value="ECO:0007669"/>
    <property type="project" value="UniProtKB-UniRule"/>
</dbReference>
<dbReference type="GO" id="GO:0008795">
    <property type="term" value="F:NAD+ synthase activity"/>
    <property type="evidence" value="ECO:0007669"/>
    <property type="project" value="UniProtKB-UniRule"/>
</dbReference>
<feature type="binding site" evidence="8">
    <location>
        <position position="139"/>
    </location>
    <ligand>
        <name>Mg(2+)</name>
        <dbReference type="ChEBI" id="CHEBI:18420"/>
    </ligand>
</feature>
<proteinExistence type="inferred from homology"/>
<dbReference type="Proteomes" id="UP000607197">
    <property type="component" value="Unassembled WGS sequence"/>
</dbReference>
<comment type="function">
    <text evidence="8">Catalyzes the ATP-dependent amidation of deamido-NAD to form NAD. Uses ammonia as a nitrogen source.</text>
</comment>
<feature type="binding site" evidence="8">
    <location>
        <position position="185"/>
    </location>
    <ligand>
        <name>ATP</name>
        <dbReference type="ChEBI" id="CHEBI:30616"/>
    </ligand>
</feature>
<evidence type="ECO:0000256" key="8">
    <source>
        <dbReference type="HAMAP-Rule" id="MF_00193"/>
    </source>
</evidence>
<comment type="caution">
    <text evidence="8">Lacks conserved residue(s) required for the propagation of feature annotation.</text>
</comment>
<comment type="similarity">
    <text evidence="1 8 9">Belongs to the NAD synthetase family.</text>
</comment>
<organism evidence="12 13">
    <name type="scientific">Halocalculus aciditolerans</name>
    <dbReference type="NCBI Taxonomy" id="1383812"/>
    <lineage>
        <taxon>Archaea</taxon>
        <taxon>Methanobacteriati</taxon>
        <taxon>Methanobacteriota</taxon>
        <taxon>Stenosarchaea group</taxon>
        <taxon>Halobacteria</taxon>
        <taxon>Halobacteriales</taxon>
        <taxon>Halobacteriaceae</taxon>
        <taxon>Halocalculus</taxon>
    </lineage>
</organism>
<dbReference type="InterPro" id="IPR014729">
    <property type="entry name" value="Rossmann-like_a/b/a_fold"/>
</dbReference>
<keyword evidence="3 8" id="KW-0479">Metal-binding</keyword>
<feature type="binding site" evidence="8">
    <location>
        <position position="163"/>
    </location>
    <ligand>
        <name>ATP</name>
        <dbReference type="ChEBI" id="CHEBI:30616"/>
    </ligand>
</feature>
<feature type="binding site" evidence="8">
    <location>
        <position position="154"/>
    </location>
    <ligand>
        <name>deamido-NAD(+)</name>
        <dbReference type="ChEBI" id="CHEBI:58437"/>
        <note>ligand shared between two neighboring subunits</note>
    </ligand>
</feature>
<evidence type="ECO:0000256" key="2">
    <source>
        <dbReference type="ARBA" id="ARBA00022598"/>
    </source>
</evidence>
<evidence type="ECO:0000256" key="5">
    <source>
        <dbReference type="ARBA" id="ARBA00022840"/>
    </source>
</evidence>
<feature type="binding site" evidence="8">
    <location>
        <begin position="31"/>
        <end position="38"/>
    </location>
    <ligand>
        <name>ATP</name>
        <dbReference type="ChEBI" id="CHEBI:30616"/>
    </ligand>
</feature>
<feature type="domain" description="NAD/GMP synthase" evidence="11">
    <location>
        <begin position="11"/>
        <end position="250"/>
    </location>
</feature>
<dbReference type="NCBIfam" id="TIGR00552">
    <property type="entry name" value="nadE"/>
    <property type="match status" value="1"/>
</dbReference>
<dbReference type="CDD" id="cd00553">
    <property type="entry name" value="NAD_synthase"/>
    <property type="match status" value="1"/>
</dbReference>
<dbReference type="EMBL" id="BMPG01000001">
    <property type="protein sequence ID" value="GGL54029.1"/>
    <property type="molecule type" value="Genomic_DNA"/>
</dbReference>
<keyword evidence="4 8" id="KW-0547">Nucleotide-binding</keyword>
<evidence type="ECO:0000256" key="1">
    <source>
        <dbReference type="ARBA" id="ARBA00005859"/>
    </source>
</evidence>
<evidence type="ECO:0000256" key="10">
    <source>
        <dbReference type="RuleBase" id="RU003812"/>
    </source>
</evidence>
<dbReference type="GO" id="GO:0003952">
    <property type="term" value="F:NAD+ synthase (glutamine-hydrolyzing) activity"/>
    <property type="evidence" value="ECO:0007669"/>
    <property type="project" value="InterPro"/>
</dbReference>
<dbReference type="Gene3D" id="3.40.50.620">
    <property type="entry name" value="HUPs"/>
    <property type="match status" value="1"/>
</dbReference>
<dbReference type="FunFam" id="3.40.50.620:FF:000106">
    <property type="entry name" value="Glutamine-dependent NAD(+) synthetase"/>
    <property type="match status" value="1"/>
</dbReference>
<dbReference type="HAMAP" id="MF_00193">
    <property type="entry name" value="NadE_ammonia_dep"/>
    <property type="match status" value="1"/>
</dbReference>
<dbReference type="UniPathway" id="UPA00253">
    <property type="reaction ID" value="UER00333"/>
</dbReference>
<evidence type="ECO:0000313" key="12">
    <source>
        <dbReference type="EMBL" id="GGL54029.1"/>
    </source>
</evidence>
<evidence type="ECO:0000256" key="7">
    <source>
        <dbReference type="ARBA" id="ARBA00023027"/>
    </source>
</evidence>
<reference evidence="12" key="1">
    <citation type="journal article" date="2014" name="Int. J. Syst. Evol. Microbiol.">
        <title>Complete genome sequence of Corynebacterium casei LMG S-19264T (=DSM 44701T), isolated from a smear-ripened cheese.</title>
        <authorList>
            <consortium name="US DOE Joint Genome Institute (JGI-PGF)"/>
            <person name="Walter F."/>
            <person name="Albersmeier A."/>
            <person name="Kalinowski J."/>
            <person name="Ruckert C."/>
        </authorList>
    </citation>
    <scope>NUCLEOTIDE SEQUENCE</scope>
    <source>
        <strain evidence="12">JCM 19596</strain>
    </source>
</reference>